<dbReference type="PANTHER" id="PTHR11069">
    <property type="entry name" value="GLUCOSYLCERAMIDASE"/>
    <property type="match status" value="1"/>
</dbReference>
<evidence type="ECO:0000313" key="5">
    <source>
        <dbReference type="EMBL" id="MBB6052574.1"/>
    </source>
</evidence>
<feature type="transmembrane region" description="Helical" evidence="4">
    <location>
        <begin position="15"/>
        <end position="34"/>
    </location>
</feature>
<keyword evidence="4" id="KW-1133">Transmembrane helix</keyword>
<dbReference type="Proteomes" id="UP000520814">
    <property type="component" value="Unassembled WGS sequence"/>
</dbReference>
<evidence type="ECO:0000256" key="4">
    <source>
        <dbReference type="SAM" id="Phobius"/>
    </source>
</evidence>
<organism evidence="5 6">
    <name type="scientific">Armatimonas rosea</name>
    <dbReference type="NCBI Taxonomy" id="685828"/>
    <lineage>
        <taxon>Bacteria</taxon>
        <taxon>Bacillati</taxon>
        <taxon>Armatimonadota</taxon>
        <taxon>Armatimonadia</taxon>
        <taxon>Armatimonadales</taxon>
        <taxon>Armatimonadaceae</taxon>
        <taxon>Armatimonas</taxon>
    </lineage>
</organism>
<keyword evidence="3 5" id="KW-0378">Hydrolase</keyword>
<dbReference type="InterPro" id="IPR017853">
    <property type="entry name" value="GH"/>
</dbReference>
<keyword evidence="4" id="KW-0472">Membrane</keyword>
<keyword evidence="2" id="KW-0732">Signal</keyword>
<dbReference type="GO" id="GO:0004348">
    <property type="term" value="F:glucosylceramidase activity"/>
    <property type="evidence" value="ECO:0007669"/>
    <property type="project" value="InterPro"/>
</dbReference>
<dbReference type="SUPFAM" id="SSF51445">
    <property type="entry name" value="(Trans)glycosidases"/>
    <property type="match status" value="1"/>
</dbReference>
<dbReference type="RefSeq" id="WP_184201854.1">
    <property type="nucleotide sequence ID" value="NZ_JACHGW010000004.1"/>
</dbReference>
<dbReference type="GO" id="GO:0006665">
    <property type="term" value="P:sphingolipid metabolic process"/>
    <property type="evidence" value="ECO:0007669"/>
    <property type="project" value="InterPro"/>
</dbReference>
<protein>
    <submittedName>
        <fullName evidence="5">O-glycosyl hydrolase</fullName>
    </submittedName>
</protein>
<proteinExistence type="inferred from homology"/>
<comment type="caution">
    <text evidence="5">The sequence shown here is derived from an EMBL/GenBank/DDBJ whole genome shotgun (WGS) entry which is preliminary data.</text>
</comment>
<keyword evidence="4" id="KW-0812">Transmembrane</keyword>
<dbReference type="GO" id="GO:0016020">
    <property type="term" value="C:membrane"/>
    <property type="evidence" value="ECO:0007669"/>
    <property type="project" value="GOC"/>
</dbReference>
<comment type="similarity">
    <text evidence="1">Belongs to the glycosyl hydrolase 30 family.</text>
</comment>
<sequence length="464" mass="50043">MASSSKTGVLGDRSGVVFCAALGVTVAAVLGLRFRAESPRAATPSGATLQLDLAKTHQKIEGFGASTAYYQEMLAAHPERKAIYAALFGELRLNLLRLRNTYEPGKPGFAAAERDIVAGATEVRGSAPELFLASWSPPAALKSTGSTKNGGTLARRNGSYDYAGFATWWRDSVVAYQRVGLAPTYLSIQNEPNWKDHWETCLFQPQESADYASYSKALTAVAGVVQPLNNAPKFLGPETLGAENPQAFLPPSQVGTVSAVAHHLYSGGKESAPDSFIPALRAIRQSYPNTPKFQTEFGRGSGFQTAWIVHNCLTEEDASAYLYWAGVWPGPDALITMENAWQRGSWKTPQGFTRTDRFTALEHYSRFIVPGSVRVEVQSALPSLKLSAFLSPDRQALVVVGLNTASGKPVALGTEVPGFALHEVYRTVFSGAERCQAVPLPQNSTVSVPAQGLVTLVFTKRIKR</sequence>
<dbReference type="InterPro" id="IPR013780">
    <property type="entry name" value="Glyco_hydro_b"/>
</dbReference>
<dbReference type="AlphaFoldDB" id="A0A7W9SV90"/>
<evidence type="ECO:0000256" key="3">
    <source>
        <dbReference type="ARBA" id="ARBA00022801"/>
    </source>
</evidence>
<keyword evidence="6" id="KW-1185">Reference proteome</keyword>
<evidence type="ECO:0000256" key="2">
    <source>
        <dbReference type="ARBA" id="ARBA00022729"/>
    </source>
</evidence>
<dbReference type="InterPro" id="IPR001139">
    <property type="entry name" value="Glyco_hydro_30"/>
</dbReference>
<name>A0A7W9SV90_ARMRO</name>
<evidence type="ECO:0000313" key="6">
    <source>
        <dbReference type="Proteomes" id="UP000520814"/>
    </source>
</evidence>
<dbReference type="EMBL" id="JACHGW010000004">
    <property type="protein sequence ID" value="MBB6052574.1"/>
    <property type="molecule type" value="Genomic_DNA"/>
</dbReference>
<dbReference type="Gene3D" id="3.20.20.80">
    <property type="entry name" value="Glycosidases"/>
    <property type="match status" value="1"/>
</dbReference>
<dbReference type="Gene3D" id="2.60.40.1180">
    <property type="entry name" value="Golgi alpha-mannosidase II"/>
    <property type="match status" value="1"/>
</dbReference>
<gene>
    <name evidence="5" type="ORF">HNQ39_004395</name>
</gene>
<reference evidence="5 6" key="1">
    <citation type="submission" date="2020-08" db="EMBL/GenBank/DDBJ databases">
        <title>Genomic Encyclopedia of Type Strains, Phase IV (KMG-IV): sequencing the most valuable type-strain genomes for metagenomic binning, comparative biology and taxonomic classification.</title>
        <authorList>
            <person name="Goeker M."/>
        </authorList>
    </citation>
    <scope>NUCLEOTIDE SEQUENCE [LARGE SCALE GENOMIC DNA]</scope>
    <source>
        <strain evidence="5 6">DSM 23562</strain>
    </source>
</reference>
<evidence type="ECO:0000256" key="1">
    <source>
        <dbReference type="ARBA" id="ARBA00005382"/>
    </source>
</evidence>
<accession>A0A7W9SV90</accession>